<sequence>MGMETVQEPLVLRRPYAIAGRCVRVVLLAVLLWGVLVIVVSVFPRERSAEEFWAAWNAGRVTYVIDKLDHSKLEPLADLRWSTGPLAWYHSTDLYSRYLDRPLPPRGWTEVMHRNDYESVGEWIVAAWPLRVPDEGTRRLVQIAWWITLIIMLGTKRPRLANRLAWFWLFTIGQVGALFFLVFESRPLWRGVEDPMREARPIGCFIGLCLAFISAMVIGLVNV</sequence>
<keyword evidence="1" id="KW-1133">Transmembrane helix</keyword>
<name>A0A8J3XYD2_9ACTN</name>
<feature type="transmembrane region" description="Helical" evidence="1">
    <location>
        <begin position="22"/>
        <end position="43"/>
    </location>
</feature>
<dbReference type="AlphaFoldDB" id="A0A8J3XYD2"/>
<reference evidence="2" key="1">
    <citation type="submission" date="2021-01" db="EMBL/GenBank/DDBJ databases">
        <title>Whole genome shotgun sequence of Planotetraspora thailandica NBRC 104271.</title>
        <authorList>
            <person name="Komaki H."/>
            <person name="Tamura T."/>
        </authorList>
    </citation>
    <scope>NUCLEOTIDE SEQUENCE</scope>
    <source>
        <strain evidence="2">NBRC 104271</strain>
    </source>
</reference>
<feature type="transmembrane region" description="Helical" evidence="1">
    <location>
        <begin position="164"/>
        <end position="182"/>
    </location>
</feature>
<keyword evidence="1" id="KW-0472">Membrane</keyword>
<keyword evidence="3" id="KW-1185">Reference proteome</keyword>
<gene>
    <name evidence="2" type="ORF">Pth03_54700</name>
</gene>
<feature type="transmembrane region" description="Helical" evidence="1">
    <location>
        <begin position="202"/>
        <end position="221"/>
    </location>
</feature>
<accession>A0A8J3XYD2</accession>
<organism evidence="2 3">
    <name type="scientific">Planotetraspora thailandica</name>
    <dbReference type="NCBI Taxonomy" id="487172"/>
    <lineage>
        <taxon>Bacteria</taxon>
        <taxon>Bacillati</taxon>
        <taxon>Actinomycetota</taxon>
        <taxon>Actinomycetes</taxon>
        <taxon>Streptosporangiales</taxon>
        <taxon>Streptosporangiaceae</taxon>
        <taxon>Planotetraspora</taxon>
    </lineage>
</organism>
<comment type="caution">
    <text evidence="2">The sequence shown here is derived from an EMBL/GenBank/DDBJ whole genome shotgun (WGS) entry which is preliminary data.</text>
</comment>
<proteinExistence type="predicted"/>
<evidence type="ECO:0000256" key="1">
    <source>
        <dbReference type="SAM" id="Phobius"/>
    </source>
</evidence>
<dbReference type="EMBL" id="BOOR01000045">
    <property type="protein sequence ID" value="GII57081.1"/>
    <property type="molecule type" value="Genomic_DNA"/>
</dbReference>
<keyword evidence="1" id="KW-0812">Transmembrane</keyword>
<protein>
    <submittedName>
        <fullName evidence="2">Uncharacterized protein</fullName>
    </submittedName>
</protein>
<evidence type="ECO:0000313" key="2">
    <source>
        <dbReference type="EMBL" id="GII57081.1"/>
    </source>
</evidence>
<dbReference type="Proteomes" id="UP000605992">
    <property type="component" value="Unassembled WGS sequence"/>
</dbReference>
<evidence type="ECO:0000313" key="3">
    <source>
        <dbReference type="Proteomes" id="UP000605992"/>
    </source>
</evidence>